<dbReference type="SUPFAM" id="SSF48230">
    <property type="entry name" value="Chondroitin AC/alginate lyase"/>
    <property type="match status" value="1"/>
</dbReference>
<keyword evidence="9" id="KW-1185">Reference proteome</keyword>
<sequence>MKPLYTRLSIGVLSGMLLFAPVTAEATANSDFNARVAPSTTLHQMKDKKLVPLQTTNATKEYRIVRPSGWYYLAMSGGKRIYVKKSQAEVVPARSLTKSRIQSTTNRPLIHTYMKETDAHVPYEYDRLTTDQAKQYADRALAGNWYIPTKPNNLSVPNIDTFNWHRDVPAVDSNSFPFQLHYMTVLNQLTQAYNDSGDLAYLQYGERLVKSWTKAHPAYNYKRLKWGYNDHGTAIRVFHLLNFWDVYKQTSLNKDPAFTELILKTLYEHGEILASADFYKKEHNHGIFQDMALTAIAQTFPEFDKSKTWQSLASSRLQAQLAFSVSPDGIHLEHSPRYHVYVYHVLSRFIEWADANAFVLPSRSGYIEKMPDQLTYMLKPNRTLPIFGDTTGHLQGMNVIPNTANYPELSYAVSGGAEGTAPTLLTKRLGDQYSFMREYWSRPPESFSGATQLMMTAGYHGTAHKHADDLSIDLYGLARDFIVETGRYGYSKHPQRREVFKVEAHNTVHRYGDNLDLSESMVGKSRIVSVEDEGETSIAIGESALVGKGATHRRTLVYDKAKTLVVYDKITSQAPDMFVQRFHLGDGLKPYAGSTDAQNVTFRDDKRRTIQLMQLETDEESYMSIQPSHLSVRDFEWKPREQVVSIEYGDDVRYLTLIRIDRTSTSIVDASLAEQPEQYVVTYTLSNDTTHTINVPK</sequence>
<feature type="signal peptide" evidence="5">
    <location>
        <begin position="1"/>
        <end position="24"/>
    </location>
</feature>
<dbReference type="PANTHER" id="PTHR39210">
    <property type="entry name" value="HEPARIN-SULFATE LYASE"/>
    <property type="match status" value="1"/>
</dbReference>
<dbReference type="Gene3D" id="2.70.98.70">
    <property type="match status" value="1"/>
</dbReference>
<feature type="domain" description="Heparinase II/III-like C-terminal" evidence="6">
    <location>
        <begin position="449"/>
        <end position="642"/>
    </location>
</feature>
<dbReference type="RefSeq" id="WP_274356499.1">
    <property type="nucleotide sequence ID" value="NZ_CP118099.1"/>
</dbReference>
<dbReference type="EMBL" id="CP118099">
    <property type="protein sequence ID" value="WDH75332.1"/>
    <property type="molecule type" value="Genomic_DNA"/>
</dbReference>
<gene>
    <name evidence="8" type="ORF">PTI97_10935</name>
</gene>
<dbReference type="PANTHER" id="PTHR39210:SF1">
    <property type="entry name" value="HEPARIN-SULFATE LYASE"/>
    <property type="match status" value="1"/>
</dbReference>
<evidence type="ECO:0000313" key="8">
    <source>
        <dbReference type="EMBL" id="WDH75332.1"/>
    </source>
</evidence>
<name>A0ABY7WYG3_9BACL</name>
<evidence type="ECO:0000259" key="6">
    <source>
        <dbReference type="Pfam" id="PF07940"/>
    </source>
</evidence>
<evidence type="ECO:0000256" key="2">
    <source>
        <dbReference type="ARBA" id="ARBA00022729"/>
    </source>
</evidence>
<evidence type="ECO:0000256" key="4">
    <source>
        <dbReference type="ARBA" id="ARBA00023239"/>
    </source>
</evidence>
<feature type="chain" id="PRO_5045819235" evidence="5">
    <location>
        <begin position="25"/>
        <end position="697"/>
    </location>
</feature>
<evidence type="ECO:0000256" key="3">
    <source>
        <dbReference type="ARBA" id="ARBA00022764"/>
    </source>
</evidence>
<proteinExistence type="predicted"/>
<organism evidence="8 9">
    <name type="scientific">Exiguobacterium marinum</name>
    <dbReference type="NCBI Taxonomy" id="273528"/>
    <lineage>
        <taxon>Bacteria</taxon>
        <taxon>Bacillati</taxon>
        <taxon>Bacillota</taxon>
        <taxon>Bacilli</taxon>
        <taxon>Bacillales</taxon>
        <taxon>Bacillales Family XII. Incertae Sedis</taxon>
        <taxon>Exiguobacterium</taxon>
    </lineage>
</organism>
<evidence type="ECO:0000259" key="7">
    <source>
        <dbReference type="Pfam" id="PF16889"/>
    </source>
</evidence>
<dbReference type="Proteomes" id="UP001213680">
    <property type="component" value="Chromosome"/>
</dbReference>
<dbReference type="Gene3D" id="1.50.10.100">
    <property type="entry name" value="Chondroitin AC/alginate lyase"/>
    <property type="match status" value="1"/>
</dbReference>
<accession>A0ABY7WYG3</accession>
<evidence type="ECO:0000313" key="9">
    <source>
        <dbReference type="Proteomes" id="UP001213680"/>
    </source>
</evidence>
<dbReference type="Pfam" id="PF16889">
    <property type="entry name" value="Hepar_II_III_N"/>
    <property type="match status" value="1"/>
</dbReference>
<feature type="domain" description="Heparin-sulfate lyase N-terminal" evidence="7">
    <location>
        <begin position="111"/>
        <end position="391"/>
    </location>
</feature>
<evidence type="ECO:0000256" key="5">
    <source>
        <dbReference type="SAM" id="SignalP"/>
    </source>
</evidence>
<protein>
    <submittedName>
        <fullName evidence="8">Heparinase II/III family protein</fullName>
    </submittedName>
</protein>
<reference evidence="8 9" key="1">
    <citation type="submission" date="2023-02" db="EMBL/GenBank/DDBJ databases">
        <title>A bacterium isolated from plastisphere.</title>
        <authorList>
            <person name="Sun Y."/>
        </authorList>
    </citation>
    <scope>NUCLEOTIDE SEQUENCE [LARGE SCALE GENOMIC DNA]</scope>
    <source>
        <strain evidence="9">a-1</strain>
    </source>
</reference>
<dbReference type="Pfam" id="PF07940">
    <property type="entry name" value="Hepar_II_III_C"/>
    <property type="match status" value="1"/>
</dbReference>
<keyword evidence="2 5" id="KW-0732">Signal</keyword>
<evidence type="ECO:0000256" key="1">
    <source>
        <dbReference type="ARBA" id="ARBA00004418"/>
    </source>
</evidence>
<keyword evidence="3" id="KW-0574">Periplasm</keyword>
<dbReference type="InterPro" id="IPR008929">
    <property type="entry name" value="Chondroitin_lyas"/>
</dbReference>
<comment type="subcellular location">
    <subcellularLocation>
        <location evidence="1">Periplasm</location>
    </subcellularLocation>
</comment>
<dbReference type="InterPro" id="IPR012480">
    <property type="entry name" value="Hepar_II_III_C"/>
</dbReference>
<keyword evidence="4" id="KW-0456">Lyase</keyword>
<dbReference type="InterPro" id="IPR031680">
    <property type="entry name" value="Hepar_II_III_N"/>
</dbReference>